<evidence type="ECO:0000313" key="3">
    <source>
        <dbReference type="Proteomes" id="UP001595715"/>
    </source>
</evidence>
<protein>
    <submittedName>
        <fullName evidence="2">Uncharacterized protein</fullName>
    </submittedName>
</protein>
<keyword evidence="3" id="KW-1185">Reference proteome</keyword>
<sequence length="89" mass="10054">MAEQCVVHEESMAQDPVSPATTSITSTSQKVDELLQRNRVAIVKHHEQITLANNRIRTTQAFLEAVRSAQADVRHMPGWETPPRDRQAH</sequence>
<proteinExistence type="predicted"/>
<dbReference type="EMBL" id="JBHSAM010000020">
    <property type="protein sequence ID" value="MFC4099829.1"/>
    <property type="molecule type" value="Genomic_DNA"/>
</dbReference>
<organism evidence="2 3">
    <name type="scientific">Paenibacillus xanthanilyticus</name>
    <dbReference type="NCBI Taxonomy" id="1783531"/>
    <lineage>
        <taxon>Bacteria</taxon>
        <taxon>Bacillati</taxon>
        <taxon>Bacillota</taxon>
        <taxon>Bacilli</taxon>
        <taxon>Bacillales</taxon>
        <taxon>Paenibacillaceae</taxon>
        <taxon>Paenibacillus</taxon>
    </lineage>
</organism>
<feature type="compositionally biased region" description="Basic and acidic residues" evidence="1">
    <location>
        <begin position="1"/>
        <end position="11"/>
    </location>
</feature>
<dbReference type="Proteomes" id="UP001595715">
    <property type="component" value="Unassembled WGS sequence"/>
</dbReference>
<accession>A0ABV8K256</accession>
<name>A0ABV8K256_9BACL</name>
<feature type="region of interest" description="Disordered" evidence="1">
    <location>
        <begin position="1"/>
        <end position="26"/>
    </location>
</feature>
<reference evidence="3" key="1">
    <citation type="journal article" date="2019" name="Int. J. Syst. Evol. Microbiol.">
        <title>The Global Catalogue of Microorganisms (GCM) 10K type strain sequencing project: providing services to taxonomists for standard genome sequencing and annotation.</title>
        <authorList>
            <consortium name="The Broad Institute Genomics Platform"/>
            <consortium name="The Broad Institute Genome Sequencing Center for Infectious Disease"/>
            <person name="Wu L."/>
            <person name="Ma J."/>
        </authorList>
    </citation>
    <scope>NUCLEOTIDE SEQUENCE [LARGE SCALE GENOMIC DNA]</scope>
    <source>
        <strain evidence="3">IBRC-M 10987</strain>
    </source>
</reference>
<evidence type="ECO:0000256" key="1">
    <source>
        <dbReference type="SAM" id="MobiDB-lite"/>
    </source>
</evidence>
<dbReference type="RefSeq" id="WP_377718503.1">
    <property type="nucleotide sequence ID" value="NZ_JBHSAM010000020.1"/>
</dbReference>
<comment type="caution">
    <text evidence="2">The sequence shown here is derived from an EMBL/GenBank/DDBJ whole genome shotgun (WGS) entry which is preliminary data.</text>
</comment>
<gene>
    <name evidence="2" type="ORF">ACFOZ8_09175</name>
</gene>
<evidence type="ECO:0000313" key="2">
    <source>
        <dbReference type="EMBL" id="MFC4099829.1"/>
    </source>
</evidence>